<evidence type="ECO:0000256" key="2">
    <source>
        <dbReference type="ARBA" id="ARBA00023015"/>
    </source>
</evidence>
<dbReference type="InterPro" id="IPR039425">
    <property type="entry name" value="RNA_pol_sigma-70-like"/>
</dbReference>
<feature type="domain" description="RNA polymerase sigma factor 70 region 4 type 2" evidence="6">
    <location>
        <begin position="126"/>
        <end position="172"/>
    </location>
</feature>
<dbReference type="PANTHER" id="PTHR43133:SF46">
    <property type="entry name" value="RNA POLYMERASE SIGMA-70 FACTOR ECF SUBFAMILY"/>
    <property type="match status" value="1"/>
</dbReference>
<dbReference type="Pfam" id="PF04542">
    <property type="entry name" value="Sigma70_r2"/>
    <property type="match status" value="1"/>
</dbReference>
<proteinExistence type="inferred from homology"/>
<dbReference type="PANTHER" id="PTHR43133">
    <property type="entry name" value="RNA POLYMERASE ECF-TYPE SIGMA FACTO"/>
    <property type="match status" value="1"/>
</dbReference>
<comment type="caution">
    <text evidence="7">The sequence shown here is derived from an EMBL/GenBank/DDBJ whole genome shotgun (WGS) entry which is preliminary data.</text>
</comment>
<protein>
    <submittedName>
        <fullName evidence="7">Sigma-70 family RNA polymerase sigma factor</fullName>
    </submittedName>
</protein>
<keyword evidence="4" id="KW-0804">Transcription</keyword>
<dbReference type="GO" id="GO:0006352">
    <property type="term" value="P:DNA-templated transcription initiation"/>
    <property type="evidence" value="ECO:0007669"/>
    <property type="project" value="InterPro"/>
</dbReference>
<organism evidence="7 8">
    <name type="scientific">Maribellus luteus</name>
    <dbReference type="NCBI Taxonomy" id="2305463"/>
    <lineage>
        <taxon>Bacteria</taxon>
        <taxon>Pseudomonadati</taxon>
        <taxon>Bacteroidota</taxon>
        <taxon>Bacteroidia</taxon>
        <taxon>Marinilabiliales</taxon>
        <taxon>Prolixibacteraceae</taxon>
        <taxon>Maribellus</taxon>
    </lineage>
</organism>
<evidence type="ECO:0000259" key="6">
    <source>
        <dbReference type="Pfam" id="PF08281"/>
    </source>
</evidence>
<dbReference type="InterPro" id="IPR013324">
    <property type="entry name" value="RNA_pol_sigma_r3/r4-like"/>
</dbReference>
<feature type="domain" description="RNA polymerase sigma-70 region 2" evidence="5">
    <location>
        <begin position="21"/>
        <end position="86"/>
    </location>
</feature>
<dbReference type="SUPFAM" id="SSF88946">
    <property type="entry name" value="Sigma2 domain of RNA polymerase sigma factors"/>
    <property type="match status" value="1"/>
</dbReference>
<dbReference type="InterPro" id="IPR013325">
    <property type="entry name" value="RNA_pol_sigma_r2"/>
</dbReference>
<dbReference type="Gene3D" id="1.10.1740.10">
    <property type="match status" value="1"/>
</dbReference>
<dbReference type="OrthoDB" id="1121921at2"/>
<reference evidence="7 8" key="1">
    <citation type="submission" date="2018-08" db="EMBL/GenBank/DDBJ databases">
        <title>Pallidiluteibacterium maritimus gen. nov., sp. nov., isolated from coastal sediment.</title>
        <authorList>
            <person name="Zhou L.Y."/>
        </authorList>
    </citation>
    <scope>NUCLEOTIDE SEQUENCE [LARGE SCALE GENOMIC DNA]</scope>
    <source>
        <strain evidence="7 8">XSD2</strain>
    </source>
</reference>
<dbReference type="InterPro" id="IPR007627">
    <property type="entry name" value="RNA_pol_sigma70_r2"/>
</dbReference>
<dbReference type="GO" id="GO:0016987">
    <property type="term" value="F:sigma factor activity"/>
    <property type="evidence" value="ECO:0007669"/>
    <property type="project" value="UniProtKB-KW"/>
</dbReference>
<dbReference type="InterPro" id="IPR036388">
    <property type="entry name" value="WH-like_DNA-bd_sf"/>
</dbReference>
<evidence type="ECO:0000313" key="8">
    <source>
        <dbReference type="Proteomes" id="UP000265926"/>
    </source>
</evidence>
<name>A0A399T4V6_9BACT</name>
<evidence type="ECO:0000313" key="7">
    <source>
        <dbReference type="EMBL" id="RIJ49954.1"/>
    </source>
</evidence>
<dbReference type="SUPFAM" id="SSF88659">
    <property type="entry name" value="Sigma3 and sigma4 domains of RNA polymerase sigma factors"/>
    <property type="match status" value="1"/>
</dbReference>
<keyword evidence="2" id="KW-0805">Transcription regulation</keyword>
<dbReference type="InterPro" id="IPR013249">
    <property type="entry name" value="RNA_pol_sigma70_r4_t2"/>
</dbReference>
<keyword evidence="3" id="KW-0731">Sigma factor</keyword>
<dbReference type="EMBL" id="QWGR01000002">
    <property type="protein sequence ID" value="RIJ49954.1"/>
    <property type="molecule type" value="Genomic_DNA"/>
</dbReference>
<evidence type="ECO:0000256" key="1">
    <source>
        <dbReference type="ARBA" id="ARBA00010641"/>
    </source>
</evidence>
<keyword evidence="8" id="KW-1185">Reference proteome</keyword>
<evidence type="ECO:0000259" key="5">
    <source>
        <dbReference type="Pfam" id="PF04542"/>
    </source>
</evidence>
<dbReference type="CDD" id="cd06171">
    <property type="entry name" value="Sigma70_r4"/>
    <property type="match status" value="1"/>
</dbReference>
<evidence type="ECO:0000256" key="4">
    <source>
        <dbReference type="ARBA" id="ARBA00023163"/>
    </source>
</evidence>
<dbReference type="AlphaFoldDB" id="A0A399T4V6"/>
<evidence type="ECO:0000256" key="3">
    <source>
        <dbReference type="ARBA" id="ARBA00023082"/>
    </source>
</evidence>
<dbReference type="NCBIfam" id="TIGR02937">
    <property type="entry name" value="sigma70-ECF"/>
    <property type="match status" value="1"/>
</dbReference>
<dbReference type="RefSeq" id="WP_119436642.1">
    <property type="nucleotide sequence ID" value="NZ_QWGR01000002.1"/>
</dbReference>
<dbReference type="Gene3D" id="1.10.10.10">
    <property type="entry name" value="Winged helix-like DNA-binding domain superfamily/Winged helix DNA-binding domain"/>
    <property type="match status" value="1"/>
</dbReference>
<dbReference type="Proteomes" id="UP000265926">
    <property type="component" value="Unassembled WGS sequence"/>
</dbReference>
<accession>A0A399T4V6</accession>
<dbReference type="Pfam" id="PF08281">
    <property type="entry name" value="Sigma70_r4_2"/>
    <property type="match status" value="1"/>
</dbReference>
<comment type="similarity">
    <text evidence="1">Belongs to the sigma-70 factor family. ECF subfamily.</text>
</comment>
<gene>
    <name evidence="7" type="ORF">D1614_04215</name>
</gene>
<dbReference type="GO" id="GO:0003677">
    <property type="term" value="F:DNA binding"/>
    <property type="evidence" value="ECO:0007669"/>
    <property type="project" value="InterPro"/>
</dbReference>
<dbReference type="InterPro" id="IPR014284">
    <property type="entry name" value="RNA_pol_sigma-70_dom"/>
</dbReference>
<sequence length="202" mass="23603">MEDLKNWAGFINGDKQSLEIIYTKYYDQLLNYGLKLFPDPEIVKDCIQDLFVKLYSSKNIKPTMHVRPYLLKSIRNILIDKLAKQKLLVSENDISFHMPVDEDDLEKKFGGNDEELLLLKKLLHSYDQLSDKQKQILYFRYIQELSHKEIAEILDINEQSSMNSSSRALSKLRNLLLDKENQAFLSGDDLKKNLILLCMVSK</sequence>